<dbReference type="Pfam" id="PF13624">
    <property type="entry name" value="SurA_N_3"/>
    <property type="match status" value="1"/>
</dbReference>
<evidence type="ECO:0000259" key="13">
    <source>
        <dbReference type="PROSITE" id="PS50198"/>
    </source>
</evidence>
<evidence type="ECO:0000256" key="7">
    <source>
        <dbReference type="ARBA" id="ARBA00023186"/>
    </source>
</evidence>
<keyword evidence="8 12" id="KW-0413">Isomerase</keyword>
<dbReference type="Proteomes" id="UP000243719">
    <property type="component" value="Unassembled WGS sequence"/>
</dbReference>
<dbReference type="SUPFAM" id="SSF109998">
    <property type="entry name" value="Triger factor/SurA peptide-binding domain-like"/>
    <property type="match status" value="1"/>
</dbReference>
<reference evidence="15" key="1">
    <citation type="submission" date="2016-09" db="EMBL/GenBank/DDBJ databases">
        <authorList>
            <person name="Varghese N."/>
            <person name="Submissions S."/>
        </authorList>
    </citation>
    <scope>NUCLEOTIDE SEQUENCE [LARGE SCALE GENOMIC DNA]</scope>
    <source>
        <strain evidence="15">JS23</strain>
    </source>
</reference>
<sequence>MLELIRNHRRLMMILLALFIVPGLGLVGVEGFRGFFDESKNVAKVGSYKISYQEFDQAFRSQLDQARQALGGAYDAKQFDTPQARDALLDSMIDQRVLSDATIDRHLTASDGGVRQAIESLPAIAALRRPDGSIDIDKYRQLLTANGLTPDQFDARVRFDLANQQLPQSIQATAIAPVSLARTLLAATGTQYEVQTQAFEPRAFANGIVPTDKQLNDYYAAHRETFREPESATIQYVVLSPAALGADIAPTDAQLRKYYDDHIAQFRTDEQVRARHILITVAKDAPAAEQEKAKQKAQAVLDELHAHPDRFAELAKQNSQDPGSAAKGGDLGFFGHGMMVKDFEDEAFKLQPGQTSGLVHSDFGYHIIQVTERKPAQTRPFEQVRAELIDATRADLAKRRLTDDTAAFSNAVYEQSASLQGVADKFKLPVKTATVERTPSMQPGVDPVLQNPKLLEAVFADESLKQKHNTAAIDVGGDSRVAAHVVSYQPARLPSFADVKATVTERVIAEEAASRARAAGEKRLAALRAAPTGAGATDGFGAPVKISANQAQGFTPDAMRTIVGTDPAKLPAFVGSALPDGGYAVYRVVSVTPAPAPTEQAAQQAGQQLQQVYAQAEWAAVLATLRADTSIKKYSTQSRKADDEE</sequence>
<evidence type="ECO:0000256" key="8">
    <source>
        <dbReference type="ARBA" id="ARBA00023235"/>
    </source>
</evidence>
<dbReference type="Gene3D" id="3.10.50.40">
    <property type="match status" value="1"/>
</dbReference>
<dbReference type="Pfam" id="PF13616">
    <property type="entry name" value="Rotamase_3"/>
    <property type="match status" value="1"/>
</dbReference>
<keyword evidence="6" id="KW-0472">Membrane</keyword>
<dbReference type="PANTHER" id="PTHR47529:SF1">
    <property type="entry name" value="PERIPLASMIC CHAPERONE PPID"/>
    <property type="match status" value="1"/>
</dbReference>
<dbReference type="InterPro" id="IPR023058">
    <property type="entry name" value="PPIase_PpiC_CS"/>
</dbReference>
<evidence type="ECO:0000313" key="14">
    <source>
        <dbReference type="EMBL" id="SDV51475.1"/>
    </source>
</evidence>
<name>A0A1H2PVY3_9BURK</name>
<dbReference type="GO" id="GO:0003755">
    <property type="term" value="F:peptidyl-prolyl cis-trans isomerase activity"/>
    <property type="evidence" value="ECO:0007669"/>
    <property type="project" value="UniProtKB-KW"/>
</dbReference>
<evidence type="ECO:0000256" key="3">
    <source>
        <dbReference type="ARBA" id="ARBA00022519"/>
    </source>
</evidence>
<dbReference type="InterPro" id="IPR052029">
    <property type="entry name" value="PpiD_chaperone"/>
</dbReference>
<feature type="domain" description="PpiC" evidence="13">
    <location>
        <begin position="269"/>
        <end position="372"/>
    </location>
</feature>
<keyword evidence="2" id="KW-1003">Cell membrane</keyword>
<dbReference type="PROSITE" id="PS50198">
    <property type="entry name" value="PPIC_PPIASE_2"/>
    <property type="match status" value="1"/>
</dbReference>
<keyword evidence="15" id="KW-1185">Reference proteome</keyword>
<evidence type="ECO:0000256" key="1">
    <source>
        <dbReference type="ARBA" id="ARBA00004382"/>
    </source>
</evidence>
<evidence type="ECO:0000256" key="12">
    <source>
        <dbReference type="PROSITE-ProRule" id="PRU00278"/>
    </source>
</evidence>
<dbReference type="STRING" id="1770053.SAMN05216551_11775"/>
<dbReference type="InterPro" id="IPR046357">
    <property type="entry name" value="PPIase_dom_sf"/>
</dbReference>
<dbReference type="InterPro" id="IPR000297">
    <property type="entry name" value="PPIase_PpiC"/>
</dbReference>
<dbReference type="Gene3D" id="1.10.4030.10">
    <property type="entry name" value="Porin chaperone SurA, peptide-binding domain"/>
    <property type="match status" value="1"/>
</dbReference>
<keyword evidence="3" id="KW-0997">Cell inner membrane</keyword>
<dbReference type="PROSITE" id="PS01096">
    <property type="entry name" value="PPIC_PPIASE_1"/>
    <property type="match status" value="1"/>
</dbReference>
<evidence type="ECO:0000256" key="6">
    <source>
        <dbReference type="ARBA" id="ARBA00023136"/>
    </source>
</evidence>
<dbReference type="EMBL" id="FNLO01000017">
    <property type="protein sequence ID" value="SDV51475.1"/>
    <property type="molecule type" value="Genomic_DNA"/>
</dbReference>
<evidence type="ECO:0000256" key="9">
    <source>
        <dbReference type="ARBA" id="ARBA00038408"/>
    </source>
</evidence>
<gene>
    <name evidence="14" type="ORF">SAMN05216551_11775</name>
</gene>
<dbReference type="SUPFAM" id="SSF54534">
    <property type="entry name" value="FKBP-like"/>
    <property type="match status" value="1"/>
</dbReference>
<protein>
    <recommendedName>
        <fullName evidence="10">Periplasmic chaperone PpiD</fullName>
    </recommendedName>
    <alternativeName>
        <fullName evidence="11">Periplasmic folding chaperone</fullName>
    </alternativeName>
</protein>
<dbReference type="OrthoDB" id="9812372at2"/>
<dbReference type="GO" id="GO:0005886">
    <property type="term" value="C:plasma membrane"/>
    <property type="evidence" value="ECO:0007669"/>
    <property type="project" value="UniProtKB-SubCell"/>
</dbReference>
<dbReference type="RefSeq" id="WP_091913149.1">
    <property type="nucleotide sequence ID" value="NZ_FNLO01000017.1"/>
</dbReference>
<keyword evidence="4" id="KW-0812">Transmembrane</keyword>
<comment type="similarity">
    <text evidence="9">Belongs to the PpiD chaperone family.</text>
</comment>
<evidence type="ECO:0000256" key="5">
    <source>
        <dbReference type="ARBA" id="ARBA00022989"/>
    </source>
</evidence>
<evidence type="ECO:0000256" key="10">
    <source>
        <dbReference type="ARBA" id="ARBA00040743"/>
    </source>
</evidence>
<dbReference type="InterPro" id="IPR027304">
    <property type="entry name" value="Trigger_fact/SurA_dom_sf"/>
</dbReference>
<organism evidence="14 15">
    <name type="scientific">Chitinasiproducens palmae</name>
    <dbReference type="NCBI Taxonomy" id="1770053"/>
    <lineage>
        <taxon>Bacteria</taxon>
        <taxon>Pseudomonadati</taxon>
        <taxon>Pseudomonadota</taxon>
        <taxon>Betaproteobacteria</taxon>
        <taxon>Burkholderiales</taxon>
        <taxon>Burkholderiaceae</taxon>
        <taxon>Chitinasiproducens</taxon>
    </lineage>
</organism>
<proteinExistence type="inferred from homology"/>
<dbReference type="AlphaFoldDB" id="A0A1H2PVY3"/>
<evidence type="ECO:0000256" key="4">
    <source>
        <dbReference type="ARBA" id="ARBA00022692"/>
    </source>
</evidence>
<keyword evidence="7" id="KW-0143">Chaperone</keyword>
<evidence type="ECO:0000313" key="15">
    <source>
        <dbReference type="Proteomes" id="UP000243719"/>
    </source>
</evidence>
<evidence type="ECO:0000256" key="11">
    <source>
        <dbReference type="ARBA" id="ARBA00042775"/>
    </source>
</evidence>
<evidence type="ECO:0000256" key="2">
    <source>
        <dbReference type="ARBA" id="ARBA00022475"/>
    </source>
</evidence>
<keyword evidence="5" id="KW-1133">Transmembrane helix</keyword>
<accession>A0A1H2PVY3</accession>
<dbReference type="PANTHER" id="PTHR47529">
    <property type="entry name" value="PEPTIDYL-PROLYL CIS-TRANS ISOMERASE D"/>
    <property type="match status" value="1"/>
</dbReference>
<comment type="subcellular location">
    <subcellularLocation>
        <location evidence="1">Cell inner membrane</location>
        <topology evidence="1">Single-pass type II membrane protein</topology>
        <orientation evidence="1">Periplasmic side</orientation>
    </subcellularLocation>
</comment>
<keyword evidence="12" id="KW-0697">Rotamase</keyword>